<dbReference type="InterPro" id="IPR005650">
    <property type="entry name" value="BlaI_family"/>
</dbReference>
<organism evidence="5 6">
    <name type="scientific">Candidatus Woesebacteria bacterium GW2011_GWB1_38_8</name>
    <dbReference type="NCBI Taxonomy" id="1618570"/>
    <lineage>
        <taxon>Bacteria</taxon>
        <taxon>Candidatus Woeseibacteriota</taxon>
    </lineage>
</organism>
<keyword evidence="2" id="KW-0805">Transcription regulation</keyword>
<evidence type="ECO:0000256" key="3">
    <source>
        <dbReference type="ARBA" id="ARBA00023125"/>
    </source>
</evidence>
<dbReference type="Gene3D" id="1.10.10.10">
    <property type="entry name" value="Winged helix-like DNA-binding domain superfamily/Winged helix DNA-binding domain"/>
    <property type="match status" value="1"/>
</dbReference>
<name>A0A0G0NHW1_9BACT</name>
<dbReference type="GO" id="GO:0045892">
    <property type="term" value="P:negative regulation of DNA-templated transcription"/>
    <property type="evidence" value="ECO:0007669"/>
    <property type="project" value="InterPro"/>
</dbReference>
<evidence type="ECO:0000256" key="1">
    <source>
        <dbReference type="ARBA" id="ARBA00011046"/>
    </source>
</evidence>
<protein>
    <submittedName>
        <fullName evidence="5">Transcriptional repressor, CopY family</fullName>
    </submittedName>
</protein>
<dbReference type="Pfam" id="PF03965">
    <property type="entry name" value="Penicillinase_R"/>
    <property type="match status" value="1"/>
</dbReference>
<dbReference type="SUPFAM" id="SSF46785">
    <property type="entry name" value="Winged helix' DNA-binding domain"/>
    <property type="match status" value="1"/>
</dbReference>
<dbReference type="InterPro" id="IPR036390">
    <property type="entry name" value="WH_DNA-bd_sf"/>
</dbReference>
<dbReference type="InterPro" id="IPR036388">
    <property type="entry name" value="WH-like_DNA-bd_sf"/>
</dbReference>
<evidence type="ECO:0000313" key="5">
    <source>
        <dbReference type="EMBL" id="KKQ85494.1"/>
    </source>
</evidence>
<dbReference type="EMBL" id="LBVL01000006">
    <property type="protein sequence ID" value="KKQ85494.1"/>
    <property type="molecule type" value="Genomic_DNA"/>
</dbReference>
<dbReference type="GO" id="GO:0003677">
    <property type="term" value="F:DNA binding"/>
    <property type="evidence" value="ECO:0007669"/>
    <property type="project" value="UniProtKB-KW"/>
</dbReference>
<evidence type="ECO:0000256" key="2">
    <source>
        <dbReference type="ARBA" id="ARBA00023015"/>
    </source>
</evidence>
<gene>
    <name evidence="5" type="ORF">UT08_C0006G0077</name>
</gene>
<dbReference type="PIRSF" id="PIRSF019455">
    <property type="entry name" value="CopR_AtkY"/>
    <property type="match status" value="1"/>
</dbReference>
<accession>A0A0G0NHW1</accession>
<keyword evidence="4" id="KW-0804">Transcription</keyword>
<reference evidence="5 6" key="1">
    <citation type="journal article" date="2015" name="Nature">
        <title>rRNA introns, odd ribosomes, and small enigmatic genomes across a large radiation of phyla.</title>
        <authorList>
            <person name="Brown C.T."/>
            <person name="Hug L.A."/>
            <person name="Thomas B.C."/>
            <person name="Sharon I."/>
            <person name="Castelle C.J."/>
            <person name="Singh A."/>
            <person name="Wilkins M.J."/>
            <person name="Williams K.H."/>
            <person name="Banfield J.F."/>
        </authorList>
    </citation>
    <scope>NUCLEOTIDE SEQUENCE [LARGE SCALE GENOMIC DNA]</scope>
</reference>
<dbReference type="Proteomes" id="UP000034081">
    <property type="component" value="Unassembled WGS sequence"/>
</dbReference>
<dbReference type="STRING" id="1618570.UT08_C0006G0077"/>
<keyword evidence="3" id="KW-0238">DNA-binding</keyword>
<evidence type="ECO:0000313" key="6">
    <source>
        <dbReference type="Proteomes" id="UP000034081"/>
    </source>
</evidence>
<sequence length="108" mass="12584">MTSYNLGPLEQEVMECLWEEKNVSVSDVHKCLQEKRKIAYTTVMTIMTRLTEKGFLIRKMEGKAYLYSPKKSKKQTAKNVIKRIVNSLVDQYGHEAVTAFTDELKRHK</sequence>
<comment type="similarity">
    <text evidence="1">Belongs to the BlaI transcriptional regulatory family.</text>
</comment>
<comment type="caution">
    <text evidence="5">The sequence shown here is derived from an EMBL/GenBank/DDBJ whole genome shotgun (WGS) entry which is preliminary data.</text>
</comment>
<proteinExistence type="inferred from homology"/>
<dbReference type="AlphaFoldDB" id="A0A0G0NHW1"/>
<evidence type="ECO:0000256" key="4">
    <source>
        <dbReference type="ARBA" id="ARBA00023163"/>
    </source>
</evidence>